<feature type="non-terminal residue" evidence="1">
    <location>
        <position position="92"/>
    </location>
</feature>
<keyword evidence="2" id="KW-1185">Reference proteome</keyword>
<sequence>SASQGKMFERIRTRYRTPPHWVRGTEPSLCDGLHATLRSTRPKPLPFNPKFCILPSFLPNTPRQNPHSPFPLERATLEHHQILFSSSQLRVT</sequence>
<dbReference type="Proteomes" id="UP000823775">
    <property type="component" value="Unassembled WGS sequence"/>
</dbReference>
<accession>A0ABS8WF80</accession>
<reference evidence="1 2" key="1">
    <citation type="journal article" date="2021" name="BMC Genomics">
        <title>Datura genome reveals duplications of psychoactive alkaloid biosynthetic genes and high mutation rate following tissue culture.</title>
        <authorList>
            <person name="Rajewski A."/>
            <person name="Carter-House D."/>
            <person name="Stajich J."/>
            <person name="Litt A."/>
        </authorList>
    </citation>
    <scope>NUCLEOTIDE SEQUENCE [LARGE SCALE GENOMIC DNA]</scope>
    <source>
        <strain evidence="1">AR-01</strain>
    </source>
</reference>
<protein>
    <submittedName>
        <fullName evidence="1">Uncharacterized protein</fullName>
    </submittedName>
</protein>
<feature type="non-terminal residue" evidence="1">
    <location>
        <position position="1"/>
    </location>
</feature>
<dbReference type="EMBL" id="JACEIK010006891">
    <property type="protein sequence ID" value="MCE3049455.1"/>
    <property type="molecule type" value="Genomic_DNA"/>
</dbReference>
<evidence type="ECO:0000313" key="1">
    <source>
        <dbReference type="EMBL" id="MCE3049455.1"/>
    </source>
</evidence>
<proteinExistence type="predicted"/>
<comment type="caution">
    <text evidence="1">The sequence shown here is derived from an EMBL/GenBank/DDBJ whole genome shotgun (WGS) entry which is preliminary data.</text>
</comment>
<evidence type="ECO:0000313" key="2">
    <source>
        <dbReference type="Proteomes" id="UP000823775"/>
    </source>
</evidence>
<gene>
    <name evidence="1" type="ORF">HAX54_044843</name>
</gene>
<name>A0ABS8WF80_DATST</name>
<organism evidence="1 2">
    <name type="scientific">Datura stramonium</name>
    <name type="common">Jimsonweed</name>
    <name type="synonym">Common thornapple</name>
    <dbReference type="NCBI Taxonomy" id="4076"/>
    <lineage>
        <taxon>Eukaryota</taxon>
        <taxon>Viridiplantae</taxon>
        <taxon>Streptophyta</taxon>
        <taxon>Embryophyta</taxon>
        <taxon>Tracheophyta</taxon>
        <taxon>Spermatophyta</taxon>
        <taxon>Magnoliopsida</taxon>
        <taxon>eudicotyledons</taxon>
        <taxon>Gunneridae</taxon>
        <taxon>Pentapetalae</taxon>
        <taxon>asterids</taxon>
        <taxon>lamiids</taxon>
        <taxon>Solanales</taxon>
        <taxon>Solanaceae</taxon>
        <taxon>Solanoideae</taxon>
        <taxon>Datureae</taxon>
        <taxon>Datura</taxon>
    </lineage>
</organism>